<reference evidence="10 11" key="1">
    <citation type="submission" date="2020-05" db="EMBL/GenBank/DDBJ databases">
        <title>Vigna angularis (adzuki bean) Var. LongXiaoDou No. 4 denovo assembly.</title>
        <authorList>
            <person name="Xiang H."/>
        </authorList>
    </citation>
    <scope>NUCLEOTIDE SEQUENCE [LARGE SCALE GENOMIC DNA]</scope>
    <source>
        <tissue evidence="10">Leaf</tissue>
    </source>
</reference>
<dbReference type="GO" id="GO:0051301">
    <property type="term" value="P:cell division"/>
    <property type="evidence" value="ECO:0007669"/>
    <property type="project" value="UniProtKB-KW"/>
</dbReference>
<evidence type="ECO:0000256" key="4">
    <source>
        <dbReference type="ARBA" id="ARBA00023127"/>
    </source>
</evidence>
<dbReference type="Gene3D" id="1.10.472.10">
    <property type="entry name" value="Cyclin-like"/>
    <property type="match status" value="2"/>
</dbReference>
<dbReference type="GO" id="GO:0010444">
    <property type="term" value="P:guard mother cell differentiation"/>
    <property type="evidence" value="ECO:0007669"/>
    <property type="project" value="UniProtKB-ARBA"/>
</dbReference>
<protein>
    <recommendedName>
        <fullName evidence="6">B-like cyclin</fullName>
    </recommendedName>
</protein>
<evidence type="ECO:0000313" key="10">
    <source>
        <dbReference type="EMBL" id="KAG2400535.1"/>
    </source>
</evidence>
<dbReference type="Pfam" id="PF02984">
    <property type="entry name" value="Cyclin_C"/>
    <property type="match status" value="1"/>
</dbReference>
<comment type="subunit">
    <text evidence="2">Interacts with the CDC2 protein kinase to form a serine/threonine kinase holoenzyme complex also known as maturation promoting factor (MPF). The cyclin subunit imparts substrate specificity to the complex.</text>
</comment>
<comment type="similarity">
    <text evidence="1">Belongs to the cyclin family. Cyclin D subfamily.</text>
</comment>
<accession>A0A8T0KRN3</accession>
<evidence type="ECO:0000256" key="5">
    <source>
        <dbReference type="ARBA" id="ARBA00023306"/>
    </source>
</evidence>
<dbReference type="SUPFAM" id="SSF47954">
    <property type="entry name" value="Cyclin-like"/>
    <property type="match status" value="1"/>
</dbReference>
<dbReference type="SMART" id="SM00385">
    <property type="entry name" value="CYCLIN"/>
    <property type="match status" value="1"/>
</dbReference>
<keyword evidence="3" id="KW-0132">Cell division</keyword>
<organism evidence="10 11">
    <name type="scientific">Phaseolus angularis</name>
    <name type="common">Azuki bean</name>
    <name type="synonym">Vigna angularis</name>
    <dbReference type="NCBI Taxonomy" id="3914"/>
    <lineage>
        <taxon>Eukaryota</taxon>
        <taxon>Viridiplantae</taxon>
        <taxon>Streptophyta</taxon>
        <taxon>Embryophyta</taxon>
        <taxon>Tracheophyta</taxon>
        <taxon>Spermatophyta</taxon>
        <taxon>Magnoliopsida</taxon>
        <taxon>eudicotyledons</taxon>
        <taxon>Gunneridae</taxon>
        <taxon>Pentapetalae</taxon>
        <taxon>rosids</taxon>
        <taxon>fabids</taxon>
        <taxon>Fabales</taxon>
        <taxon>Fabaceae</taxon>
        <taxon>Papilionoideae</taxon>
        <taxon>50 kb inversion clade</taxon>
        <taxon>NPAAA clade</taxon>
        <taxon>indigoferoid/millettioid clade</taxon>
        <taxon>Phaseoleae</taxon>
        <taxon>Vigna</taxon>
    </lineage>
</organism>
<evidence type="ECO:0000259" key="8">
    <source>
        <dbReference type="SMART" id="SM00385"/>
    </source>
</evidence>
<keyword evidence="5" id="KW-0131">Cell cycle</keyword>
<evidence type="ECO:0000259" key="9">
    <source>
        <dbReference type="SMART" id="SM01332"/>
    </source>
</evidence>
<evidence type="ECO:0000256" key="6">
    <source>
        <dbReference type="ARBA" id="ARBA00032263"/>
    </source>
</evidence>
<dbReference type="GO" id="GO:0048316">
    <property type="term" value="P:seed development"/>
    <property type="evidence" value="ECO:0007669"/>
    <property type="project" value="UniProtKB-ARBA"/>
</dbReference>
<dbReference type="InterPro" id="IPR013763">
    <property type="entry name" value="Cyclin-like_dom"/>
</dbReference>
<evidence type="ECO:0000256" key="1">
    <source>
        <dbReference type="ARBA" id="ARBA00009065"/>
    </source>
</evidence>
<dbReference type="Pfam" id="PF00134">
    <property type="entry name" value="Cyclin_N"/>
    <property type="match status" value="1"/>
</dbReference>
<feature type="domain" description="Cyclin C-terminal" evidence="9">
    <location>
        <begin position="212"/>
        <end position="339"/>
    </location>
</feature>
<dbReference type="InterPro" id="IPR039361">
    <property type="entry name" value="Cyclin"/>
</dbReference>
<evidence type="ECO:0000256" key="2">
    <source>
        <dbReference type="ARBA" id="ARBA00011177"/>
    </source>
</evidence>
<dbReference type="CDD" id="cd20543">
    <property type="entry name" value="CYCLIN_AtCycD-like_rpt1"/>
    <property type="match status" value="1"/>
</dbReference>
<gene>
    <name evidence="10" type="ORF">HKW66_Vig0096110</name>
</gene>
<evidence type="ECO:0000313" key="11">
    <source>
        <dbReference type="Proteomes" id="UP000743370"/>
    </source>
</evidence>
<feature type="domain" description="Cyclin-like" evidence="8">
    <location>
        <begin position="115"/>
        <end position="203"/>
    </location>
</feature>
<dbReference type="InterPro" id="IPR036915">
    <property type="entry name" value="Cyclin-like_sf"/>
</dbReference>
<dbReference type="InterPro" id="IPR006671">
    <property type="entry name" value="Cyclin_N"/>
</dbReference>
<dbReference type="FunFam" id="1.10.472.10:FF:000070">
    <property type="entry name" value="CYCLIN D32"/>
    <property type="match status" value="1"/>
</dbReference>
<sequence>MANHHHHHHAHDTNLKSLLDTLYCSEEHWEENVGEDELDQAEDDYPTANDITNNNATSSTTLINSLHSPHALFESDMFCDEQELTSLLGKEKHNPLTTFLRSNPALECAHREGVEWMLRVNAHYSFSALTALLAVNYFDRFLSTFRFQDGKPWMTHLTAVACLSLAAKVEETQVPLLLDLQVEEGRYLFEAKTIKRMEILVLSTLGWKMNPPTPLSFLDYITRRLGLKDNHCWDFLRKCEGVLVSVLGDWRLMGYLPSELASATMIHVVKSVEPCLEGEYHRQLLGILRFDKEKVNECGKVLELWSGYEKQGRQCMKRKFGSVPGSPNGVMEMSFSCDSSNEEVWRVVAGGSVCCSPKKSRSEDPSKGLHMGHGITLEWASGLGPHAAVCWKLSLSEAG</sequence>
<dbReference type="EMBL" id="JABFOF010000004">
    <property type="protein sequence ID" value="KAG2400535.1"/>
    <property type="molecule type" value="Genomic_DNA"/>
</dbReference>
<dbReference type="Proteomes" id="UP000743370">
    <property type="component" value="Unassembled WGS sequence"/>
</dbReference>
<keyword evidence="4 7" id="KW-0195">Cyclin</keyword>
<evidence type="ECO:0000256" key="3">
    <source>
        <dbReference type="ARBA" id="ARBA00022618"/>
    </source>
</evidence>
<comment type="caution">
    <text evidence="10">The sequence shown here is derived from an EMBL/GenBank/DDBJ whole genome shotgun (WGS) entry which is preliminary data.</text>
</comment>
<proteinExistence type="inferred from homology"/>
<dbReference type="CDD" id="cd20544">
    <property type="entry name" value="CYCLIN_AtCycD-like_rpt2"/>
    <property type="match status" value="1"/>
</dbReference>
<evidence type="ECO:0000256" key="7">
    <source>
        <dbReference type="RuleBase" id="RU000383"/>
    </source>
</evidence>
<dbReference type="InterPro" id="IPR004367">
    <property type="entry name" value="Cyclin_C-dom"/>
</dbReference>
<dbReference type="SMART" id="SM01332">
    <property type="entry name" value="Cyclin_C"/>
    <property type="match status" value="1"/>
</dbReference>
<dbReference type="AlphaFoldDB" id="A0A8T0KRN3"/>
<dbReference type="FunFam" id="1.10.472.10:FF:000060">
    <property type="entry name" value="D6-type cyclin"/>
    <property type="match status" value="1"/>
</dbReference>
<name>A0A8T0KRN3_PHAAN</name>
<dbReference type="PANTHER" id="PTHR10177">
    <property type="entry name" value="CYCLINS"/>
    <property type="match status" value="1"/>
</dbReference>